<sequence>MPPRRRSVSCRGLHVEHCWPVYDLKVWAEVLRALVTLWREKSFQKISTSTCAQSSTALNWRTPSTKPTSRVRVSGVVRTTDHPMLLWFPIAISASRSRALFVFKWNLHCFAFSENLTGLELEDSRGHGASGKATKELNLLSPLATLGRQHTIATRHSCQAVRISGRQKVTAQLYLFSSFAFSPDYIVV</sequence>
<dbReference type="Proteomes" id="UP001062846">
    <property type="component" value="Chromosome 13"/>
</dbReference>
<name>A0ACC0L6C4_RHOML</name>
<comment type="caution">
    <text evidence="1">The sequence shown here is derived from an EMBL/GenBank/DDBJ whole genome shotgun (WGS) entry which is preliminary data.</text>
</comment>
<gene>
    <name evidence="1" type="ORF">RHMOL_Rhmol13G0097900</name>
</gene>
<evidence type="ECO:0000313" key="1">
    <source>
        <dbReference type="EMBL" id="KAI8523768.1"/>
    </source>
</evidence>
<proteinExistence type="predicted"/>
<accession>A0ACC0L6C4</accession>
<dbReference type="EMBL" id="CM046400">
    <property type="protein sequence ID" value="KAI8523768.1"/>
    <property type="molecule type" value="Genomic_DNA"/>
</dbReference>
<organism evidence="1 2">
    <name type="scientific">Rhododendron molle</name>
    <name type="common">Chinese azalea</name>
    <name type="synonym">Azalea mollis</name>
    <dbReference type="NCBI Taxonomy" id="49168"/>
    <lineage>
        <taxon>Eukaryota</taxon>
        <taxon>Viridiplantae</taxon>
        <taxon>Streptophyta</taxon>
        <taxon>Embryophyta</taxon>
        <taxon>Tracheophyta</taxon>
        <taxon>Spermatophyta</taxon>
        <taxon>Magnoliopsida</taxon>
        <taxon>eudicotyledons</taxon>
        <taxon>Gunneridae</taxon>
        <taxon>Pentapetalae</taxon>
        <taxon>asterids</taxon>
        <taxon>Ericales</taxon>
        <taxon>Ericaceae</taxon>
        <taxon>Ericoideae</taxon>
        <taxon>Rhodoreae</taxon>
        <taxon>Rhododendron</taxon>
    </lineage>
</organism>
<evidence type="ECO:0000313" key="2">
    <source>
        <dbReference type="Proteomes" id="UP001062846"/>
    </source>
</evidence>
<reference evidence="1" key="1">
    <citation type="submission" date="2022-02" db="EMBL/GenBank/DDBJ databases">
        <title>Plant Genome Project.</title>
        <authorList>
            <person name="Zhang R.-G."/>
        </authorList>
    </citation>
    <scope>NUCLEOTIDE SEQUENCE</scope>
    <source>
        <strain evidence="1">AT1</strain>
    </source>
</reference>
<protein>
    <submittedName>
        <fullName evidence="1">Uncharacterized protein</fullName>
    </submittedName>
</protein>
<keyword evidence="2" id="KW-1185">Reference proteome</keyword>